<name>A0A854QB41_CRYNE</name>
<evidence type="ECO:0000313" key="2">
    <source>
        <dbReference type="EMBL" id="OXG18394.1"/>
    </source>
</evidence>
<feature type="region of interest" description="Disordered" evidence="1">
    <location>
        <begin position="246"/>
        <end position="265"/>
    </location>
</feature>
<evidence type="ECO:0000313" key="3">
    <source>
        <dbReference type="Proteomes" id="UP000199727"/>
    </source>
</evidence>
<organism evidence="2 3">
    <name type="scientific">Cryptococcus neoformans Tu259-1</name>
    <dbReference type="NCBI Taxonomy" id="1230072"/>
    <lineage>
        <taxon>Eukaryota</taxon>
        <taxon>Fungi</taxon>
        <taxon>Dikarya</taxon>
        <taxon>Basidiomycota</taxon>
        <taxon>Agaricomycotina</taxon>
        <taxon>Tremellomycetes</taxon>
        <taxon>Tremellales</taxon>
        <taxon>Cryptococcaceae</taxon>
        <taxon>Cryptococcus</taxon>
        <taxon>Cryptococcus neoformans species complex</taxon>
    </lineage>
</organism>
<gene>
    <name evidence="2" type="ORF">C361_04517</name>
</gene>
<proteinExistence type="predicted"/>
<feature type="compositionally biased region" description="Acidic residues" evidence="1">
    <location>
        <begin position="34"/>
        <end position="44"/>
    </location>
</feature>
<evidence type="ECO:0008006" key="4">
    <source>
        <dbReference type="Google" id="ProtNLM"/>
    </source>
</evidence>
<evidence type="ECO:0000256" key="1">
    <source>
        <dbReference type="SAM" id="MobiDB-lite"/>
    </source>
</evidence>
<feature type="region of interest" description="Disordered" evidence="1">
    <location>
        <begin position="1"/>
        <end position="44"/>
    </location>
</feature>
<sequence>MAHTSAHTPPYTPPHSPLPQCHRPTYYHLRSPEDSGESDEDEDTDYCNEDIMERMEIDEDTHVHPQAQSPFLSLCPELIQRILSTFGGRNVVCLANLAATCRKLRAYIYKCPDQAIWRDIYLEIYDDPRQASAFIKSRTAAEIDWRKRLQDREFTIRVLREWHVDCWELATQHLDRICDTLLDMYMDLPASFPGLGDDPSCLEADNFRRFYSSKPALNSSVLSYLLSSPCFSHLYHHYRILPSSPQPIQRLRPRPNSSSNNDNAIESPAALTFHSVRLQVQVCTHPKLAKLHTLLPPRYDENEEQDREWRGFMRELVYSQKNFTERNDWGPFTPDGKVDWVLVDALGSVMMSNAQDIVHNPEISDHWNDAIMPQSFGVEPTRGWGFSHIERPLGVADGDVWDWAGVQGSWCGSYAFLDYTDWISLNEPRLILMRGRVAQLDLTHYHEAVGDLMRLDLTLDYPSPISPYTTLPPLTTHLPTTHNSRLPPIHFVGTSLQSKSVTPEAAPLSSVRGVVQLTADDPPEVRWTLVIRYAGEDRWRLEGVQVGGRGSKRGFFGTWTDANKEEHSPNGPVWYWQS</sequence>
<comment type="caution">
    <text evidence="2">The sequence shown here is derived from an EMBL/GenBank/DDBJ whole genome shotgun (WGS) entry which is preliminary data.</text>
</comment>
<dbReference type="OrthoDB" id="3226064at2759"/>
<protein>
    <recommendedName>
        <fullName evidence="4">F-box domain-containing protein</fullName>
    </recommendedName>
</protein>
<dbReference type="EMBL" id="AMKT01000056">
    <property type="protein sequence ID" value="OXG18394.1"/>
    <property type="molecule type" value="Genomic_DNA"/>
</dbReference>
<accession>A0A854QB41</accession>
<dbReference type="Proteomes" id="UP000199727">
    <property type="component" value="Unassembled WGS sequence"/>
</dbReference>
<reference evidence="2 3" key="1">
    <citation type="submission" date="2017-06" db="EMBL/GenBank/DDBJ databases">
        <title>Global population genomics of the pathogenic fungus Cryptococcus neoformans var. grubii.</title>
        <authorList>
            <person name="Cuomo C."/>
            <person name="Litvintseva A."/>
            <person name="Chen Y."/>
            <person name="Young S."/>
            <person name="Zeng Q."/>
            <person name="Chapman S."/>
            <person name="Gujja S."/>
            <person name="Saif S."/>
            <person name="Birren B."/>
        </authorList>
    </citation>
    <scope>NUCLEOTIDE SEQUENCE [LARGE SCALE GENOMIC DNA]</scope>
    <source>
        <strain evidence="2 3">Tu259-1</strain>
    </source>
</reference>
<dbReference type="AlphaFoldDB" id="A0A854QB41"/>